<evidence type="ECO:0000313" key="2">
    <source>
        <dbReference type="Proteomes" id="UP000198859"/>
    </source>
</evidence>
<dbReference type="EMBL" id="LT629757">
    <property type="protein sequence ID" value="SDR88160.1"/>
    <property type="molecule type" value="Genomic_DNA"/>
</dbReference>
<gene>
    <name evidence="1" type="ORF">SAMN04488570_0629</name>
</gene>
<reference evidence="2" key="1">
    <citation type="submission" date="2016-10" db="EMBL/GenBank/DDBJ databases">
        <authorList>
            <person name="Varghese N."/>
            <person name="Submissions S."/>
        </authorList>
    </citation>
    <scope>NUCLEOTIDE SEQUENCE [LARGE SCALE GENOMIC DNA]</scope>
    <source>
        <strain evidence="2">DSM 22127</strain>
    </source>
</reference>
<dbReference type="AlphaFoldDB" id="A0A1H1MNH4"/>
<organism evidence="1 2">
    <name type="scientific">Nocardioides scoriae</name>
    <dbReference type="NCBI Taxonomy" id="642780"/>
    <lineage>
        <taxon>Bacteria</taxon>
        <taxon>Bacillati</taxon>
        <taxon>Actinomycetota</taxon>
        <taxon>Actinomycetes</taxon>
        <taxon>Propionibacteriales</taxon>
        <taxon>Nocardioidaceae</taxon>
        <taxon>Nocardioides</taxon>
    </lineage>
</organism>
<name>A0A1H1MNH4_9ACTN</name>
<dbReference type="PANTHER" id="PTHR43737">
    <property type="entry name" value="BLL7424 PROTEIN"/>
    <property type="match status" value="1"/>
</dbReference>
<protein>
    <submittedName>
        <fullName evidence="1">Uncharacterized conserved protein, DUF1501 family</fullName>
    </submittedName>
</protein>
<keyword evidence="2" id="KW-1185">Reference proteome</keyword>
<evidence type="ECO:0000313" key="1">
    <source>
        <dbReference type="EMBL" id="SDR88160.1"/>
    </source>
</evidence>
<dbReference type="PROSITE" id="PS51318">
    <property type="entry name" value="TAT"/>
    <property type="match status" value="1"/>
</dbReference>
<accession>A0A1H1MNH4</accession>
<dbReference type="InterPro" id="IPR010869">
    <property type="entry name" value="DUF1501"/>
</dbReference>
<dbReference type="PANTHER" id="PTHR43737:SF1">
    <property type="entry name" value="DUF1501 DOMAIN-CONTAINING PROTEIN"/>
    <property type="match status" value="1"/>
</dbReference>
<dbReference type="RefSeq" id="WP_157682707.1">
    <property type="nucleotide sequence ID" value="NZ_LT629757.1"/>
</dbReference>
<sequence>MTRTTHAGCEEFERASRTSRRGFLRGVAGTTGAMVTTRLFGETLLEASHGASTTGNVLVVVSFRGGIDGLGVVVPHADPGYYAARRSIAVSRSSVIAADASFGLHPQMAPLLPMWNSGRLAAVQAVGLPVPNRSHFKAIEEVEDADPGSSVRRGWVNRMIGLGGIVGPAEAVHLSTPLSPTMFAGPAPTMATDGFKALTLPGLGSTRTAKRYAGQRAVWSGTSSPLTQAAADALSISSGLASRMSAAYTPANGARYPTAWPSTELAEALRDAANLIKRNVGTTVISIDYGSWDMHADYGNQTGGQMQAMVGGFAAAVAAFFTDLGTLGERVTLATISEFGRRVAENGNRGLDHGWGNMMLVAGGGVRGGQYYGRWPGLSSGNLVAGDLQVTTDYRNVLGEIVARRFPDRSLGEVFPGLSYRPLGLMA</sequence>
<proteinExistence type="predicted"/>
<dbReference type="STRING" id="642780.SAMN04488570_0629"/>
<dbReference type="InterPro" id="IPR006311">
    <property type="entry name" value="TAT_signal"/>
</dbReference>
<dbReference type="Pfam" id="PF07394">
    <property type="entry name" value="DUF1501"/>
    <property type="match status" value="1"/>
</dbReference>
<dbReference type="Proteomes" id="UP000198859">
    <property type="component" value="Chromosome I"/>
</dbReference>
<dbReference type="OrthoDB" id="9779968at2"/>